<name>A0A1H7MPK8_HALLR</name>
<dbReference type="Proteomes" id="UP000183894">
    <property type="component" value="Unassembled WGS sequence"/>
</dbReference>
<gene>
    <name evidence="2" type="ORF">SAMN04488691_10349</name>
</gene>
<feature type="compositionally biased region" description="Basic and acidic residues" evidence="1">
    <location>
        <begin position="72"/>
        <end position="111"/>
    </location>
</feature>
<dbReference type="InterPro" id="IPR043833">
    <property type="entry name" value="DUF5810"/>
</dbReference>
<feature type="compositionally biased region" description="Acidic residues" evidence="1">
    <location>
        <begin position="145"/>
        <end position="157"/>
    </location>
</feature>
<feature type="compositionally biased region" description="Low complexity" evidence="1">
    <location>
        <begin position="158"/>
        <end position="172"/>
    </location>
</feature>
<evidence type="ECO:0000313" key="2">
    <source>
        <dbReference type="EMBL" id="SEL13256.1"/>
    </source>
</evidence>
<accession>A0A1H7MPK8</accession>
<dbReference type="EMBL" id="FOAD01000003">
    <property type="protein sequence ID" value="SEL13256.1"/>
    <property type="molecule type" value="Genomic_DNA"/>
</dbReference>
<evidence type="ECO:0000256" key="1">
    <source>
        <dbReference type="SAM" id="MobiDB-lite"/>
    </source>
</evidence>
<dbReference type="AlphaFoldDB" id="A0A1H7MPK8"/>
<dbReference type="OrthoDB" id="342503at2157"/>
<protein>
    <submittedName>
        <fullName evidence="2">Uncharacterized protein</fullName>
    </submittedName>
</protein>
<dbReference type="RefSeq" id="WP_074793119.1">
    <property type="nucleotide sequence ID" value="NZ_FOAD01000003.1"/>
</dbReference>
<reference evidence="2 3" key="1">
    <citation type="submission" date="2016-10" db="EMBL/GenBank/DDBJ databases">
        <authorList>
            <person name="de Groot N.N."/>
        </authorList>
    </citation>
    <scope>NUCLEOTIDE SEQUENCE [LARGE SCALE GENOMIC DNA]</scope>
    <source>
        <strain evidence="2 3">CDM_5</strain>
    </source>
</reference>
<sequence>MGYACPVCDAPQRDETHLANHLALQAIVHGDDHETWLDEHEPSWASMNPDTLGPLVADEAEEREFDEVFEDTVDRSGSRPSPFDDGHGHEHMAGHDHAHDHDHTHSHDRGRQQFGGGGGPNLTGDAARIFEEARAMTEQMRAGENDEDEATASDGDDATASTGDDAAGSAGDDAPDEKES</sequence>
<evidence type="ECO:0000313" key="3">
    <source>
        <dbReference type="Proteomes" id="UP000183894"/>
    </source>
</evidence>
<feature type="region of interest" description="Disordered" evidence="1">
    <location>
        <begin position="69"/>
        <end position="180"/>
    </location>
</feature>
<organism evidence="2 3">
    <name type="scientific">Haloferax larsenii</name>
    <dbReference type="NCBI Taxonomy" id="302484"/>
    <lineage>
        <taxon>Archaea</taxon>
        <taxon>Methanobacteriati</taxon>
        <taxon>Methanobacteriota</taxon>
        <taxon>Stenosarchaea group</taxon>
        <taxon>Halobacteria</taxon>
        <taxon>Halobacteriales</taxon>
        <taxon>Haloferacaceae</taxon>
        <taxon>Haloferax</taxon>
    </lineage>
</organism>
<proteinExistence type="predicted"/>
<dbReference type="Pfam" id="PF19126">
    <property type="entry name" value="DUF5810"/>
    <property type="match status" value="1"/>
</dbReference>